<reference evidence="1 2" key="1">
    <citation type="submission" date="2020-04" db="EMBL/GenBank/DDBJ databases">
        <title>Molecular characterization of pseudomonads from Agaricus bisporus reveal novel blotch 2 pathogens in Western Europe.</title>
        <authorList>
            <person name="Taparia T."/>
            <person name="Krijger M."/>
            <person name="Haynes E."/>
            <person name="Elpinstone J.G."/>
            <person name="Noble R."/>
            <person name="Van Der Wolf J."/>
        </authorList>
    </citation>
    <scope>NUCLEOTIDE SEQUENCE [LARGE SCALE GENOMIC DNA]</scope>
    <source>
        <strain evidence="1 2">F1001</strain>
    </source>
</reference>
<proteinExistence type="predicted"/>
<dbReference type="EMBL" id="JACAPU010000011">
    <property type="protein sequence ID" value="NWB46238.1"/>
    <property type="molecule type" value="Genomic_DNA"/>
</dbReference>
<sequence length="103" mass="11514">MNLNNQTTIDQLAGLFASRKDSLDDHILWISQTGDVKLDARSPYADERAFSQAQPALFACIKMYRRSQGYVGKKAAADKDFMARVLQSLKSEWASHHALPKSA</sequence>
<dbReference type="AlphaFoldDB" id="A0A7Y7WC41"/>
<evidence type="ECO:0000313" key="1">
    <source>
        <dbReference type="EMBL" id="NWB46238.1"/>
    </source>
</evidence>
<organism evidence="1 2">
    <name type="scientific">Pseudomonas gingeri</name>
    <dbReference type="NCBI Taxonomy" id="117681"/>
    <lineage>
        <taxon>Bacteria</taxon>
        <taxon>Pseudomonadati</taxon>
        <taxon>Pseudomonadota</taxon>
        <taxon>Gammaproteobacteria</taxon>
        <taxon>Pseudomonadales</taxon>
        <taxon>Pseudomonadaceae</taxon>
        <taxon>Pseudomonas</taxon>
    </lineage>
</organism>
<evidence type="ECO:0000313" key="2">
    <source>
        <dbReference type="Proteomes" id="UP000582981"/>
    </source>
</evidence>
<accession>A0A7Y7WC41</accession>
<dbReference type="Proteomes" id="UP000582981">
    <property type="component" value="Unassembled WGS sequence"/>
</dbReference>
<comment type="caution">
    <text evidence="1">The sequence shown here is derived from an EMBL/GenBank/DDBJ whole genome shotgun (WGS) entry which is preliminary data.</text>
</comment>
<protein>
    <submittedName>
        <fullName evidence="1">Uncharacterized protein</fullName>
    </submittedName>
</protein>
<name>A0A7Y7WC41_9PSED</name>
<dbReference type="RefSeq" id="WP_177143645.1">
    <property type="nucleotide sequence ID" value="NZ_JACAPU010000011.1"/>
</dbReference>
<gene>
    <name evidence="1" type="ORF">HX829_07015</name>
</gene>